<dbReference type="PANTHER" id="PTHR43840:SF15">
    <property type="entry name" value="MITOCHONDRIAL METAL TRANSPORTER 1-RELATED"/>
    <property type="match status" value="1"/>
</dbReference>
<dbReference type="InterPro" id="IPR050291">
    <property type="entry name" value="CDF_Transporter"/>
</dbReference>
<dbReference type="OrthoDB" id="9104644at2"/>
<evidence type="ECO:0000256" key="1">
    <source>
        <dbReference type="ARBA" id="ARBA00004141"/>
    </source>
</evidence>
<keyword evidence="9" id="KW-1185">Reference proteome</keyword>
<evidence type="ECO:0000256" key="3">
    <source>
        <dbReference type="ARBA" id="ARBA00022692"/>
    </source>
</evidence>
<reference evidence="8 9" key="1">
    <citation type="submission" date="2019-12" db="EMBL/GenBank/DDBJ databases">
        <title>Paraburkholderia acidiphila 7Q-K02 sp. nov and Paraburkholderia acidisoli DHF22 sp. nov., two strains isolated from forest soil.</title>
        <authorList>
            <person name="Gao Z."/>
            <person name="Qiu L."/>
        </authorList>
    </citation>
    <scope>NUCLEOTIDE SEQUENCE [LARGE SCALE GENOMIC DNA]</scope>
    <source>
        <strain evidence="8 9">DHF22</strain>
    </source>
</reference>
<dbReference type="InterPro" id="IPR058533">
    <property type="entry name" value="Cation_efflux_TM"/>
</dbReference>
<feature type="domain" description="Cation efflux protein transmembrane" evidence="7">
    <location>
        <begin position="17"/>
        <end position="202"/>
    </location>
</feature>
<feature type="transmembrane region" description="Helical" evidence="6">
    <location>
        <begin position="160"/>
        <end position="179"/>
    </location>
</feature>
<evidence type="ECO:0000256" key="6">
    <source>
        <dbReference type="SAM" id="Phobius"/>
    </source>
</evidence>
<dbReference type="AlphaFoldDB" id="A0A7Z2GP33"/>
<feature type="transmembrane region" description="Helical" evidence="6">
    <location>
        <begin position="185"/>
        <end position="206"/>
    </location>
</feature>
<dbReference type="InterPro" id="IPR027469">
    <property type="entry name" value="Cation_efflux_TMD_sf"/>
</dbReference>
<comment type="subcellular location">
    <subcellularLocation>
        <location evidence="1">Membrane</location>
        <topology evidence="1">Multi-pass membrane protein</topology>
    </subcellularLocation>
</comment>
<evidence type="ECO:0000256" key="5">
    <source>
        <dbReference type="ARBA" id="ARBA00023136"/>
    </source>
</evidence>
<dbReference type="SUPFAM" id="SSF161111">
    <property type="entry name" value="Cation efflux protein transmembrane domain-like"/>
    <property type="match status" value="1"/>
</dbReference>
<dbReference type="PANTHER" id="PTHR43840">
    <property type="entry name" value="MITOCHONDRIAL METAL TRANSPORTER 1-RELATED"/>
    <property type="match status" value="1"/>
</dbReference>
<accession>A0A7Z2GP33</accession>
<evidence type="ECO:0000313" key="8">
    <source>
        <dbReference type="EMBL" id="QGZ65357.1"/>
    </source>
</evidence>
<name>A0A7Z2GP33_9BURK</name>
<feature type="transmembrane region" description="Helical" evidence="6">
    <location>
        <begin position="77"/>
        <end position="98"/>
    </location>
</feature>
<dbReference type="Pfam" id="PF01545">
    <property type="entry name" value="Cation_efflux"/>
    <property type="match status" value="1"/>
</dbReference>
<keyword evidence="2" id="KW-0813">Transport</keyword>
<dbReference type="GO" id="GO:0008324">
    <property type="term" value="F:monoatomic cation transmembrane transporter activity"/>
    <property type="evidence" value="ECO:0007669"/>
    <property type="project" value="InterPro"/>
</dbReference>
<gene>
    <name evidence="8" type="ORF">FAZ98_26690</name>
</gene>
<dbReference type="Proteomes" id="UP000433577">
    <property type="component" value="Chromosome 3"/>
</dbReference>
<organism evidence="8 9">
    <name type="scientific">Paraburkholderia acidisoli</name>
    <dbReference type="NCBI Taxonomy" id="2571748"/>
    <lineage>
        <taxon>Bacteria</taxon>
        <taxon>Pseudomonadati</taxon>
        <taxon>Pseudomonadota</taxon>
        <taxon>Betaproteobacteria</taxon>
        <taxon>Burkholderiales</taxon>
        <taxon>Burkholderiaceae</taxon>
        <taxon>Paraburkholderia</taxon>
    </lineage>
</organism>
<keyword evidence="5 6" id="KW-0472">Membrane</keyword>
<feature type="transmembrane region" description="Helical" evidence="6">
    <location>
        <begin position="21"/>
        <end position="43"/>
    </location>
</feature>
<dbReference type="RefSeq" id="WP_158955710.1">
    <property type="nucleotide sequence ID" value="NZ_CP046915.1"/>
</dbReference>
<dbReference type="KEGG" id="pacs:FAZ98_26690"/>
<protein>
    <recommendedName>
        <fullName evidence="7">Cation efflux protein transmembrane domain-containing protein</fullName>
    </recommendedName>
</protein>
<keyword evidence="3 6" id="KW-0812">Transmembrane</keyword>
<dbReference type="EMBL" id="CP046915">
    <property type="protein sequence ID" value="QGZ65357.1"/>
    <property type="molecule type" value="Genomic_DNA"/>
</dbReference>
<evidence type="ECO:0000256" key="4">
    <source>
        <dbReference type="ARBA" id="ARBA00022989"/>
    </source>
</evidence>
<feature type="transmembrane region" description="Helical" evidence="6">
    <location>
        <begin position="104"/>
        <end position="124"/>
    </location>
</feature>
<evidence type="ECO:0000313" key="9">
    <source>
        <dbReference type="Proteomes" id="UP000433577"/>
    </source>
</evidence>
<evidence type="ECO:0000256" key="2">
    <source>
        <dbReference type="ARBA" id="ARBA00022448"/>
    </source>
</evidence>
<dbReference type="GO" id="GO:0016020">
    <property type="term" value="C:membrane"/>
    <property type="evidence" value="ECO:0007669"/>
    <property type="project" value="UniProtKB-SubCell"/>
</dbReference>
<keyword evidence="4 6" id="KW-1133">Transmembrane helix</keyword>
<feature type="transmembrane region" description="Helical" evidence="6">
    <location>
        <begin position="49"/>
        <end position="65"/>
    </location>
</feature>
<dbReference type="Gene3D" id="1.20.1510.10">
    <property type="entry name" value="Cation efflux protein transmembrane domain"/>
    <property type="match status" value="1"/>
</dbReference>
<evidence type="ECO:0000259" key="7">
    <source>
        <dbReference type="Pfam" id="PF01545"/>
    </source>
</evidence>
<sequence>MPPVTAHSEQASLRAARVSTVANLALMAIQIATGYVTGSHAIVADGMHTLVDLAIDALLFLPLWFTRGSAQRATAWLPAAATTLLPTLVGAFMLAQALNATVDGASASTAAQTGALMVAIVVIATRELVARHLHATAAQLEDSHAHAVDALKAGAWHARLDALSAGAAAVGALGTLAGVHHLDQLAAVSIGAMMIGMGLFSAYGVIRRCSRRVWARFSARAYSA</sequence>
<proteinExistence type="predicted"/>